<evidence type="ECO:0000313" key="3">
    <source>
        <dbReference type="Proteomes" id="UP000636949"/>
    </source>
</evidence>
<reference evidence="2" key="2">
    <citation type="submission" date="2020-09" db="EMBL/GenBank/DDBJ databases">
        <authorList>
            <person name="Sun Q."/>
            <person name="Zhou Y."/>
        </authorList>
    </citation>
    <scope>NUCLEOTIDE SEQUENCE</scope>
    <source>
        <strain evidence="2">CGMCC 1.15758</strain>
    </source>
</reference>
<dbReference type="OrthoDB" id="5623907at2"/>
<dbReference type="Proteomes" id="UP000636949">
    <property type="component" value="Unassembled WGS sequence"/>
</dbReference>
<evidence type="ECO:0000313" key="2">
    <source>
        <dbReference type="EMBL" id="GGF93881.1"/>
    </source>
</evidence>
<reference evidence="2" key="1">
    <citation type="journal article" date="2014" name="Int. J. Syst. Evol. Microbiol.">
        <title>Complete genome sequence of Corynebacterium casei LMG S-19264T (=DSM 44701T), isolated from a smear-ripened cheese.</title>
        <authorList>
            <consortium name="US DOE Joint Genome Institute (JGI-PGF)"/>
            <person name="Walter F."/>
            <person name="Albersmeier A."/>
            <person name="Kalinowski J."/>
            <person name="Ruckert C."/>
        </authorList>
    </citation>
    <scope>NUCLEOTIDE SEQUENCE</scope>
    <source>
        <strain evidence="2">CGMCC 1.15758</strain>
    </source>
</reference>
<proteinExistence type="predicted"/>
<accession>A0A8J2Z3J2</accession>
<protein>
    <submittedName>
        <fullName evidence="2">Uncharacterized protein</fullName>
    </submittedName>
</protein>
<gene>
    <name evidence="2" type="ORF">GCM10010995_08900</name>
</gene>
<keyword evidence="3" id="KW-1185">Reference proteome</keyword>
<keyword evidence="1" id="KW-0812">Transmembrane</keyword>
<dbReference type="AlphaFoldDB" id="A0A8J2Z3J2"/>
<keyword evidence="1" id="KW-1133">Transmembrane helix</keyword>
<keyword evidence="1" id="KW-0472">Membrane</keyword>
<name>A0A8J2Z3J2_9GAMM</name>
<comment type="caution">
    <text evidence="2">The sequence shown here is derived from an EMBL/GenBank/DDBJ whole genome shotgun (WGS) entry which is preliminary data.</text>
</comment>
<feature type="transmembrane region" description="Helical" evidence="1">
    <location>
        <begin position="12"/>
        <end position="30"/>
    </location>
</feature>
<dbReference type="EMBL" id="BMJS01000007">
    <property type="protein sequence ID" value="GGF93881.1"/>
    <property type="molecule type" value="Genomic_DNA"/>
</dbReference>
<evidence type="ECO:0000256" key="1">
    <source>
        <dbReference type="SAM" id="Phobius"/>
    </source>
</evidence>
<organism evidence="2 3">
    <name type="scientific">Cysteiniphilum litorale</name>
    <dbReference type="NCBI Taxonomy" id="2056700"/>
    <lineage>
        <taxon>Bacteria</taxon>
        <taxon>Pseudomonadati</taxon>
        <taxon>Pseudomonadota</taxon>
        <taxon>Gammaproteobacteria</taxon>
        <taxon>Thiotrichales</taxon>
        <taxon>Fastidiosibacteraceae</taxon>
        <taxon>Cysteiniphilum</taxon>
    </lineage>
</organism>
<dbReference type="RefSeq" id="WP_117001952.1">
    <property type="nucleotide sequence ID" value="NZ_BMJS01000007.1"/>
</dbReference>
<sequence>MINTLIKRITRLLSLGVMILSIGYSALLPVDKTLINMKLVNDYNDIYALAITKDTSNWIQAWLYTVGGTAIDTDFNLVQIANITNSYILPVDLESKQSTTRALIFLSTNVGLTRIVSLSLNNQPISLSTATEVLSLLPSANLVYPPQIIPDSATEDFLVLPFASSVALYKYTPATPSLTFLRTETVPFSNQTVRQVLPFKGFMVVITENNLTPPPVGYAHFIALGVNKEFATINLSSIDGVYLTYDPATQQTLLKTASDPVGIEVQNAPMPYGVIGMQSIQ</sequence>